<sequence length="713" mass="79292">MSTTLPPEIPTPTGTPAAVTAIPADRLDDGAHAAADHAPDDAAGDASDDTDSDWDEFDDWDDPPWWASDWAAVLVTSIVAHLIVVLTLALVRLHQPIEEQVALMAAKSENVPDPVNLIDTLQYSDDPEESIGADSLSVSEAATATAIEFAEIAEIPSPVDTPPVDFGQVIASEVFSQPVAPMQRLTNQKGKVGEGTQGAAGAIDRITFEILKSMEERPTLVAWLFDQSGSLHRQRQQIIGRFDRIYEELGIVQENDERFKERKGADVPLLTSIVGFGQTVQLYNEKPSDDLGEIKQIINSINVDSSGVERVFTAVEEAANEFKRFRRNTGDGPARNVIFIVVTDERGDDAERLERAIGTCRRYAIPVHVIGVPAPFGREHTYVKYVDPDPRFDQSARWAEVDQGPETLLPERVQVGFTGDFQQEPTVDSGFGPYALTRLCYETGGIYFTVHPNRNMNRAVYRGEVDPYASDLRYFFDPDVMSRYRPDYLSPKDYLEFVRQSPLRQALVQAARMKPAQGIDAPRTRFVKRNDAGLVADLTRAQQDAAKLEPTLLMMAQTLMPGMEHRSDETSPRWQAGFDLAMGRVLAQKVRTETYNAMLAKAKRGMAFSDAKNNTWVLKPADEITVGSRWQREAETAKTLLQSVVDNHPKTPWALLASQELSTPIGWQWTEQFTAPDPPRPNRPGNNNPNPRPPRDDQARMLQKAPTRPIPKL</sequence>
<reference evidence="3 4" key="1">
    <citation type="submission" date="2019-02" db="EMBL/GenBank/DDBJ databases">
        <title>Deep-cultivation of Planctomycetes and their phenomic and genomic characterization uncovers novel biology.</title>
        <authorList>
            <person name="Wiegand S."/>
            <person name="Jogler M."/>
            <person name="Boedeker C."/>
            <person name="Pinto D."/>
            <person name="Vollmers J."/>
            <person name="Rivas-Marin E."/>
            <person name="Kohn T."/>
            <person name="Peeters S.H."/>
            <person name="Heuer A."/>
            <person name="Rast P."/>
            <person name="Oberbeckmann S."/>
            <person name="Bunk B."/>
            <person name="Jeske O."/>
            <person name="Meyerdierks A."/>
            <person name="Storesund J.E."/>
            <person name="Kallscheuer N."/>
            <person name="Luecker S."/>
            <person name="Lage O.M."/>
            <person name="Pohl T."/>
            <person name="Merkel B.J."/>
            <person name="Hornburger P."/>
            <person name="Mueller R.-W."/>
            <person name="Bruemmer F."/>
            <person name="Labrenz M."/>
            <person name="Spormann A.M."/>
            <person name="Op Den Camp H."/>
            <person name="Overmann J."/>
            <person name="Amann R."/>
            <person name="Jetten M.S.M."/>
            <person name="Mascher T."/>
            <person name="Medema M.H."/>
            <person name="Devos D.P."/>
            <person name="Kaster A.-K."/>
            <person name="Ovreas L."/>
            <person name="Rohde M."/>
            <person name="Galperin M.Y."/>
            <person name="Jogler C."/>
        </authorList>
    </citation>
    <scope>NUCLEOTIDE SEQUENCE [LARGE SCALE GENOMIC DNA]</scope>
    <source>
        <strain evidence="3 4">Pan14r</strain>
    </source>
</reference>
<dbReference type="Proteomes" id="UP000317238">
    <property type="component" value="Unassembled WGS sequence"/>
</dbReference>
<dbReference type="Gene3D" id="3.40.50.410">
    <property type="entry name" value="von Willebrand factor, type A domain"/>
    <property type="match status" value="1"/>
</dbReference>
<dbReference type="AlphaFoldDB" id="A0A5C5Y0M6"/>
<feature type="region of interest" description="Disordered" evidence="1">
    <location>
        <begin position="671"/>
        <end position="713"/>
    </location>
</feature>
<organism evidence="3 4">
    <name type="scientific">Crateriforma conspicua</name>
    <dbReference type="NCBI Taxonomy" id="2527996"/>
    <lineage>
        <taxon>Bacteria</taxon>
        <taxon>Pseudomonadati</taxon>
        <taxon>Planctomycetota</taxon>
        <taxon>Planctomycetia</taxon>
        <taxon>Planctomycetales</taxon>
        <taxon>Planctomycetaceae</taxon>
        <taxon>Crateriforma</taxon>
    </lineage>
</organism>
<dbReference type="InterPro" id="IPR036465">
    <property type="entry name" value="vWFA_dom_sf"/>
</dbReference>
<dbReference type="CDD" id="cd00198">
    <property type="entry name" value="vWFA"/>
    <property type="match status" value="1"/>
</dbReference>
<accession>A0A5C5Y0M6</accession>
<dbReference type="InterPro" id="IPR002035">
    <property type="entry name" value="VWF_A"/>
</dbReference>
<gene>
    <name evidence="3" type="ORF">Pan14r_00420</name>
</gene>
<evidence type="ECO:0000313" key="3">
    <source>
        <dbReference type="EMBL" id="TWT67805.1"/>
    </source>
</evidence>
<evidence type="ECO:0000259" key="2">
    <source>
        <dbReference type="PROSITE" id="PS50234"/>
    </source>
</evidence>
<name>A0A5C5Y0M6_9PLAN</name>
<feature type="compositionally biased region" description="Basic and acidic residues" evidence="1">
    <location>
        <begin position="25"/>
        <end position="40"/>
    </location>
</feature>
<keyword evidence="4" id="KW-1185">Reference proteome</keyword>
<protein>
    <recommendedName>
        <fullName evidence="2">VWFA domain-containing protein</fullName>
    </recommendedName>
</protein>
<feature type="compositionally biased region" description="Acidic residues" evidence="1">
    <location>
        <begin position="42"/>
        <end position="54"/>
    </location>
</feature>
<dbReference type="EMBL" id="SJPL01000001">
    <property type="protein sequence ID" value="TWT67805.1"/>
    <property type="molecule type" value="Genomic_DNA"/>
</dbReference>
<feature type="domain" description="VWFA" evidence="2">
    <location>
        <begin position="220"/>
        <end position="372"/>
    </location>
</feature>
<proteinExistence type="predicted"/>
<dbReference type="RefSeq" id="WP_146437969.1">
    <property type="nucleotide sequence ID" value="NZ_SJPL01000001.1"/>
</dbReference>
<dbReference type="PROSITE" id="PS50234">
    <property type="entry name" value="VWFA"/>
    <property type="match status" value="1"/>
</dbReference>
<dbReference type="SUPFAM" id="SSF53300">
    <property type="entry name" value="vWA-like"/>
    <property type="match status" value="1"/>
</dbReference>
<evidence type="ECO:0000256" key="1">
    <source>
        <dbReference type="SAM" id="MobiDB-lite"/>
    </source>
</evidence>
<dbReference type="OrthoDB" id="239512at2"/>
<comment type="caution">
    <text evidence="3">The sequence shown here is derived from an EMBL/GenBank/DDBJ whole genome shotgun (WGS) entry which is preliminary data.</text>
</comment>
<feature type="region of interest" description="Disordered" evidence="1">
    <location>
        <begin position="1"/>
        <end position="54"/>
    </location>
</feature>
<feature type="compositionally biased region" description="Low complexity" evidence="1">
    <location>
        <begin position="11"/>
        <end position="24"/>
    </location>
</feature>
<evidence type="ECO:0000313" key="4">
    <source>
        <dbReference type="Proteomes" id="UP000317238"/>
    </source>
</evidence>